<dbReference type="Proteomes" id="UP000694871">
    <property type="component" value="Unplaced"/>
</dbReference>
<dbReference type="PROSITE" id="PS50181">
    <property type="entry name" value="FBOX"/>
    <property type="match status" value="1"/>
</dbReference>
<dbReference type="InterPro" id="IPR056622">
    <property type="entry name" value="ARM_FBXO47"/>
</dbReference>
<sequence>MTSPIRTSYTLIPNQKYRRSCRHYNKFNNVLDTDSPSLSTLGNFKALPLEIFQMVLEYLPVKDISMLSMVSKTISSRLINYISTPTGNKRLLLQDFHNPERSGNRKRPSMLEHYRSLGLLLKRCTLLLPTKERLKYIHKILSEISCFKLSGCSDPLHCSGLQCYGVFLQTLTAGWDELECHRVYNFLCELSNLPRRVQTAVSSKPGSARKLELRIRIFCRSVLLNHWVHSSDSAFWLTRILKPWPMVNQARLLYIIFGPASNLDGHVVWQKMMEGPTDETSLKGLADAIKLLYDPEAKEWTADDVISLVDELEWLLENSARLLILCGNNICFTFMASKAVNGRAIELARLVVFLALVCEKDLYCMDWAVKMMQKVCKVFNTSGERNNFLQSVENAFAHIVMDALQSVISGEHDEEDRSFLYLFHLVNAQANFHKEILYLTMSNKT</sequence>
<dbReference type="Pfam" id="PF24467">
    <property type="entry name" value="ARM_FBXO47"/>
    <property type="match status" value="1"/>
</dbReference>
<dbReference type="InterPro" id="IPR038946">
    <property type="entry name" value="FBXO47"/>
</dbReference>
<evidence type="ECO:0000313" key="3">
    <source>
        <dbReference type="RefSeq" id="XP_015263988.1"/>
    </source>
</evidence>
<evidence type="ECO:0000259" key="1">
    <source>
        <dbReference type="PROSITE" id="PS50181"/>
    </source>
</evidence>
<organism evidence="2 3">
    <name type="scientific">Gekko japonicus</name>
    <name type="common">Schlegel's Japanese gecko</name>
    <dbReference type="NCBI Taxonomy" id="146911"/>
    <lineage>
        <taxon>Eukaryota</taxon>
        <taxon>Metazoa</taxon>
        <taxon>Chordata</taxon>
        <taxon>Craniata</taxon>
        <taxon>Vertebrata</taxon>
        <taxon>Euteleostomi</taxon>
        <taxon>Lepidosauria</taxon>
        <taxon>Squamata</taxon>
        <taxon>Bifurcata</taxon>
        <taxon>Gekkota</taxon>
        <taxon>Gekkonidae</taxon>
        <taxon>Gekkoninae</taxon>
        <taxon>Gekko</taxon>
    </lineage>
</organism>
<dbReference type="PANTHER" id="PTHR34098:SF1">
    <property type="entry name" value="F-BOX ONLY PROTEIN 47"/>
    <property type="match status" value="1"/>
</dbReference>
<keyword evidence="2" id="KW-1185">Reference proteome</keyword>
<dbReference type="CDD" id="cd22112">
    <property type="entry name" value="F-box_FBXO47"/>
    <property type="match status" value="1"/>
</dbReference>
<gene>
    <name evidence="3" type="primary">FBXO47</name>
</gene>
<reference evidence="3" key="1">
    <citation type="submission" date="2025-08" db="UniProtKB">
        <authorList>
            <consortium name="RefSeq"/>
        </authorList>
    </citation>
    <scope>IDENTIFICATION</scope>
</reference>
<accession>A0ABM1JRA1</accession>
<dbReference type="PANTHER" id="PTHR34098">
    <property type="entry name" value="F-BOX ONLY PROTEIN 47"/>
    <property type="match status" value="1"/>
</dbReference>
<dbReference type="RefSeq" id="XP_015263988.1">
    <property type="nucleotide sequence ID" value="XM_015408502.1"/>
</dbReference>
<protein>
    <submittedName>
        <fullName evidence="3">F-box only protein 47</fullName>
    </submittedName>
</protein>
<proteinExistence type="predicted"/>
<dbReference type="Pfam" id="PF00646">
    <property type="entry name" value="F-box"/>
    <property type="match status" value="1"/>
</dbReference>
<dbReference type="InterPro" id="IPR036047">
    <property type="entry name" value="F-box-like_dom_sf"/>
</dbReference>
<dbReference type="SUPFAM" id="SSF81383">
    <property type="entry name" value="F-box domain"/>
    <property type="match status" value="1"/>
</dbReference>
<feature type="domain" description="F-box" evidence="1">
    <location>
        <begin position="41"/>
        <end position="80"/>
    </location>
</feature>
<evidence type="ECO:0000313" key="2">
    <source>
        <dbReference type="Proteomes" id="UP000694871"/>
    </source>
</evidence>
<name>A0ABM1JRA1_GEKJA</name>
<dbReference type="InterPro" id="IPR001810">
    <property type="entry name" value="F-box_dom"/>
</dbReference>
<dbReference type="GeneID" id="107108107"/>